<sequence>MKTLKLPDRQITVLLHQQQRLYVYSEDTRQHIFSFVETVSDFTLEAAPNCCHWLLWVVSISGHLYRIFEQTISKSVAETSAVEEANESIFDALLPKPSDFNFQQNTEPTSFIRPQDSLLQLVPDSTALCVFIDLIIVSSITNDVCTVNVYQKEDLASASQRQAPAAPIVPCLTKSIPLQIYDSQSCDKHMNLYLVTSSSSSSVRCSQTIQLPLLVFTSLFGAEASLLHSAVILLTMPSGFVYHFSLKQWKPQQNSMGCPLSVLCNLNAPIIKVCLIYLQRQSTSDLPTETMPNSQSPAAPTSVAQNLPCLFLAAQNGKCFLFSPPSNFKNRLKVLETIHLEDSPISDCCLGVEPYQLVYATRKKVIQLDLNYNEGISQTTKHVASLSAISTLAVLQLKDDHKLLCLSNHGQSYSLSVSKEGFNMNAKLKQEENSVSQLLSQVENVNKNIKRASEILEAQSHVISQLVTGTHLTRDQFVSSNVQCKLTVFKDIYGQTILRCAVTNRKLTFTPDWSFLMEAVPSRKYQKNNHTTCQTLVKTLSLANGLKPEESALIDIILNIMAPSDTRIHVSVWLVFNLPFCKFYLDSPNDISRYLETQLSKGMAIPVFKGNTDFLSFVLPLERKESKIHSISSVKSPSLTKKVQKIACDKPIYATFSDPQKDLVLESEQLFTHAIDIPASLKNSFFDHSCTDSTHQSCLLKDLLTKMEVVSCGVTDSSVTLSSTDCGQLIIAVHQQDDVKYILEIQASSQGVVAETVHAILLRLMKLLSAKPTVTLDCSKFGQEMEIITEEVKSIQEDLNSTEMVNSKIMTRVLLTYLKSRNLDFIITSDLHRTEKKTTNVKTERRKKKS</sequence>
<dbReference type="AlphaFoldDB" id="A0A7E6F1B1"/>
<dbReference type="GO" id="GO:0036297">
    <property type="term" value="P:interstrand cross-link repair"/>
    <property type="evidence" value="ECO:0007669"/>
    <property type="project" value="InterPro"/>
</dbReference>
<reference evidence="3" key="1">
    <citation type="submission" date="2025-08" db="UniProtKB">
        <authorList>
            <consortium name="RefSeq"/>
        </authorList>
    </citation>
    <scope>IDENTIFICATION</scope>
</reference>
<proteinExistence type="predicted"/>
<name>A0A7E6F1B1_9MOLL</name>
<keyword evidence="2" id="KW-1185">Reference proteome</keyword>
<organism evidence="2 3">
    <name type="scientific">Octopus sinensis</name>
    <name type="common">East Asian common octopus</name>
    <dbReference type="NCBI Taxonomy" id="2607531"/>
    <lineage>
        <taxon>Eukaryota</taxon>
        <taxon>Metazoa</taxon>
        <taxon>Spiralia</taxon>
        <taxon>Lophotrochozoa</taxon>
        <taxon>Mollusca</taxon>
        <taxon>Cephalopoda</taxon>
        <taxon>Coleoidea</taxon>
        <taxon>Octopodiformes</taxon>
        <taxon>Octopoda</taxon>
        <taxon>Incirrata</taxon>
        <taxon>Octopodidae</taxon>
        <taxon>Octopus</taxon>
    </lineage>
</organism>
<keyword evidence="1" id="KW-0175">Coiled coil</keyword>
<evidence type="ECO:0000313" key="3">
    <source>
        <dbReference type="RefSeq" id="XP_036361616.1"/>
    </source>
</evidence>
<gene>
    <name evidence="3" type="primary">LOC115215765</name>
</gene>
<evidence type="ECO:0000256" key="1">
    <source>
        <dbReference type="SAM" id="Coils"/>
    </source>
</evidence>
<dbReference type="PANTHER" id="PTHR14890:SF1">
    <property type="entry name" value="FANCONI ANEMIA CORE COMPLEX-ASSOCIATED PROTEIN 100"/>
    <property type="match status" value="1"/>
</dbReference>
<dbReference type="GO" id="GO:0043240">
    <property type="term" value="C:Fanconi anaemia nuclear complex"/>
    <property type="evidence" value="ECO:0007669"/>
    <property type="project" value="InterPro"/>
</dbReference>
<accession>A0A7E6F1B1</accession>
<dbReference type="RefSeq" id="XP_036361616.1">
    <property type="nucleotide sequence ID" value="XM_036505723.1"/>
</dbReference>
<evidence type="ECO:0000313" key="2">
    <source>
        <dbReference type="Proteomes" id="UP000515154"/>
    </source>
</evidence>
<feature type="coiled-coil region" evidence="1">
    <location>
        <begin position="428"/>
        <end position="459"/>
    </location>
</feature>
<dbReference type="PANTHER" id="PTHR14890">
    <property type="entry name" value="FANCONI ANEMIA CORE COMPLEX-ASSOCIATED PROTEIN 100"/>
    <property type="match status" value="1"/>
</dbReference>
<dbReference type="InterPro" id="IPR029251">
    <property type="entry name" value="Faap100"/>
</dbReference>
<dbReference type="GO" id="GO:0005654">
    <property type="term" value="C:nucleoplasm"/>
    <property type="evidence" value="ECO:0007669"/>
    <property type="project" value="TreeGrafter"/>
</dbReference>
<dbReference type="Proteomes" id="UP000515154">
    <property type="component" value="Linkage group LG9"/>
</dbReference>
<protein>
    <submittedName>
        <fullName evidence="3">Uncharacterized protein LOC115215765 isoform X1</fullName>
    </submittedName>
</protein>